<reference evidence="2 3" key="1">
    <citation type="submission" date="2015-09" db="EMBL/GenBank/DDBJ databases">
        <authorList>
            <consortium name="Swine Surveillance"/>
        </authorList>
    </citation>
    <scope>NUCLEOTIDE SEQUENCE [LARGE SCALE GENOMIC DNA]</scope>
    <source>
        <strain evidence="2 3">CECT 7557</strain>
    </source>
</reference>
<evidence type="ECO:0000313" key="2">
    <source>
        <dbReference type="EMBL" id="CUH75351.1"/>
    </source>
</evidence>
<evidence type="ECO:0000259" key="1">
    <source>
        <dbReference type="Pfam" id="PF01890"/>
    </source>
</evidence>
<dbReference type="AlphaFoldDB" id="A0A0P1G182"/>
<dbReference type="Proteomes" id="UP000052022">
    <property type="component" value="Unassembled WGS sequence"/>
</dbReference>
<dbReference type="EMBL" id="CYSD01000012">
    <property type="protein sequence ID" value="CUH75351.1"/>
    <property type="molecule type" value="Genomic_DNA"/>
</dbReference>
<feature type="domain" description="CobE/GbiG C-terminal" evidence="1">
    <location>
        <begin position="2"/>
        <end position="121"/>
    </location>
</feature>
<accession>A0A0P1G182</accession>
<keyword evidence="3" id="KW-1185">Reference proteome</keyword>
<dbReference type="SUPFAM" id="SSF159664">
    <property type="entry name" value="CobE/GbiG C-terminal domain-like"/>
    <property type="match status" value="1"/>
</dbReference>
<sequence>MICAGLGLNSAVTADELAELLAQAPQRPEQIAILRSKQTVQGFTAFASLCPIKVIALDETEIVGEQVLTHSERVFARFGTGSVAEALALVAARLSTEPPAQAQLLGPRLISSSGHATLALAATTPAETQT</sequence>
<organism evidence="2 3">
    <name type="scientific">Tritonibacter multivorans</name>
    <dbReference type="NCBI Taxonomy" id="928856"/>
    <lineage>
        <taxon>Bacteria</taxon>
        <taxon>Pseudomonadati</taxon>
        <taxon>Pseudomonadota</taxon>
        <taxon>Alphaproteobacteria</taxon>
        <taxon>Rhodobacterales</taxon>
        <taxon>Paracoccaceae</taxon>
        <taxon>Tritonibacter</taxon>
    </lineage>
</organism>
<protein>
    <submittedName>
        <fullName evidence="2">Cobalamin biosynthesis protein CbiG</fullName>
    </submittedName>
</protein>
<gene>
    <name evidence="2" type="ORF">TRM7557_00343</name>
</gene>
<proteinExistence type="predicted"/>
<dbReference type="STRING" id="928856.SAMN04488049_10917"/>
<dbReference type="GO" id="GO:0009236">
    <property type="term" value="P:cobalamin biosynthetic process"/>
    <property type="evidence" value="ECO:0007669"/>
    <property type="project" value="InterPro"/>
</dbReference>
<dbReference type="Pfam" id="PF01890">
    <property type="entry name" value="CbiG_C"/>
    <property type="match status" value="1"/>
</dbReference>
<dbReference type="InterPro" id="IPR036518">
    <property type="entry name" value="CobE/GbiG_C_sf"/>
</dbReference>
<name>A0A0P1G182_9RHOB</name>
<dbReference type="InterPro" id="IPR002750">
    <property type="entry name" value="CobE/GbiG_C"/>
</dbReference>
<dbReference type="Gene3D" id="3.30.420.180">
    <property type="entry name" value="CobE/GbiG C-terminal domain"/>
    <property type="match status" value="1"/>
</dbReference>
<evidence type="ECO:0000313" key="3">
    <source>
        <dbReference type="Proteomes" id="UP000052022"/>
    </source>
</evidence>